<evidence type="ECO:0000313" key="2">
    <source>
        <dbReference type="EMBL" id="KNC83062.1"/>
    </source>
</evidence>
<sequence>MSKTSIDEELASQAEKAVKSFVQELDDVKPFVYEGQVAREKLQSTVGHFTDIANEMGGVNVKHSLSHIIETLKLKSDIMKTLEEDKVSLKEANVVLKEENTVLKEENARLSQRLELISERRADDRYKHADELKEIRAKLDLANVQIMRLGMTAPMRKRLKLDD</sequence>
<dbReference type="GeneID" id="25905184"/>
<accession>A0A0L0G1S0</accession>
<protein>
    <recommendedName>
        <fullName evidence="4">JNK/Rab-associated protein-1 N-terminal domain-containing protein</fullName>
    </recommendedName>
</protein>
<feature type="coiled-coil region" evidence="1">
    <location>
        <begin position="79"/>
        <end position="120"/>
    </location>
</feature>
<reference evidence="2 3" key="1">
    <citation type="submission" date="2011-02" db="EMBL/GenBank/DDBJ databases">
        <title>The Genome Sequence of Sphaeroforma arctica JP610.</title>
        <authorList>
            <consortium name="The Broad Institute Genome Sequencing Platform"/>
            <person name="Russ C."/>
            <person name="Cuomo C."/>
            <person name="Young S.K."/>
            <person name="Zeng Q."/>
            <person name="Gargeya S."/>
            <person name="Alvarado L."/>
            <person name="Berlin A."/>
            <person name="Chapman S.B."/>
            <person name="Chen Z."/>
            <person name="Freedman E."/>
            <person name="Gellesch M."/>
            <person name="Goldberg J."/>
            <person name="Griggs A."/>
            <person name="Gujja S."/>
            <person name="Heilman E."/>
            <person name="Heiman D."/>
            <person name="Howarth C."/>
            <person name="Mehta T."/>
            <person name="Neiman D."/>
            <person name="Pearson M."/>
            <person name="Roberts A."/>
            <person name="Saif S."/>
            <person name="Shea T."/>
            <person name="Shenoy N."/>
            <person name="Sisk P."/>
            <person name="Stolte C."/>
            <person name="Sykes S."/>
            <person name="White J."/>
            <person name="Yandava C."/>
            <person name="Burger G."/>
            <person name="Gray M.W."/>
            <person name="Holland P.W.H."/>
            <person name="King N."/>
            <person name="Lang F.B.F."/>
            <person name="Roger A.J."/>
            <person name="Ruiz-Trillo I."/>
            <person name="Haas B."/>
            <person name="Nusbaum C."/>
            <person name="Birren B."/>
        </authorList>
    </citation>
    <scope>NUCLEOTIDE SEQUENCE [LARGE SCALE GENOMIC DNA]</scope>
    <source>
        <strain evidence="2 3">JP610</strain>
    </source>
</reference>
<gene>
    <name evidence="2" type="ORF">SARC_04680</name>
</gene>
<proteinExistence type="predicted"/>
<evidence type="ECO:0000313" key="3">
    <source>
        <dbReference type="Proteomes" id="UP000054560"/>
    </source>
</evidence>
<keyword evidence="3" id="KW-1185">Reference proteome</keyword>
<dbReference type="RefSeq" id="XP_014156964.1">
    <property type="nucleotide sequence ID" value="XM_014301489.1"/>
</dbReference>
<dbReference type="EMBL" id="KQ241868">
    <property type="protein sequence ID" value="KNC83062.1"/>
    <property type="molecule type" value="Genomic_DNA"/>
</dbReference>
<dbReference type="AlphaFoldDB" id="A0A0L0G1S0"/>
<dbReference type="Proteomes" id="UP000054560">
    <property type="component" value="Unassembled WGS sequence"/>
</dbReference>
<name>A0A0L0G1S0_9EUKA</name>
<organism evidence="2 3">
    <name type="scientific">Sphaeroforma arctica JP610</name>
    <dbReference type="NCBI Taxonomy" id="667725"/>
    <lineage>
        <taxon>Eukaryota</taxon>
        <taxon>Ichthyosporea</taxon>
        <taxon>Ichthyophonida</taxon>
        <taxon>Sphaeroforma</taxon>
    </lineage>
</organism>
<keyword evidence="1" id="KW-0175">Coiled coil</keyword>
<evidence type="ECO:0008006" key="4">
    <source>
        <dbReference type="Google" id="ProtNLM"/>
    </source>
</evidence>
<evidence type="ECO:0000256" key="1">
    <source>
        <dbReference type="SAM" id="Coils"/>
    </source>
</evidence>